<evidence type="ECO:0000313" key="2">
    <source>
        <dbReference type="Proteomes" id="UP000826661"/>
    </source>
</evidence>
<accession>A0A8G0PJ17</accession>
<gene>
    <name evidence="1" type="ORF">H0G86_005555</name>
</gene>
<dbReference type="Proteomes" id="UP000826661">
    <property type="component" value="Chromosome III"/>
</dbReference>
<dbReference type="EMBL" id="CP075866">
    <property type="protein sequence ID" value="QYS98373.1"/>
    <property type="molecule type" value="Genomic_DNA"/>
</dbReference>
<dbReference type="AlphaFoldDB" id="A0A8G0PJ17"/>
<proteinExistence type="predicted"/>
<protein>
    <submittedName>
        <fullName evidence="1">Uncharacterized protein</fullName>
    </submittedName>
</protein>
<reference evidence="1 2" key="1">
    <citation type="journal article" date="2021" name="BMC Genomics">
        <title>Telomere-to-telomere genome assembly of asparaginase-producing Trichoderma simmonsii.</title>
        <authorList>
            <person name="Chung D."/>
            <person name="Kwon Y.M."/>
            <person name="Yang Y."/>
        </authorList>
    </citation>
    <scope>NUCLEOTIDE SEQUENCE [LARGE SCALE GENOMIC DNA]</scope>
    <source>
        <strain evidence="1 2">GH-Sj1</strain>
    </source>
</reference>
<evidence type="ECO:0000313" key="1">
    <source>
        <dbReference type="EMBL" id="QYS98373.1"/>
    </source>
</evidence>
<name>A0A8G0PJ17_9HYPO</name>
<keyword evidence="2" id="KW-1185">Reference proteome</keyword>
<organism evidence="1 2">
    <name type="scientific">Trichoderma simmonsii</name>
    <dbReference type="NCBI Taxonomy" id="1491479"/>
    <lineage>
        <taxon>Eukaryota</taxon>
        <taxon>Fungi</taxon>
        <taxon>Dikarya</taxon>
        <taxon>Ascomycota</taxon>
        <taxon>Pezizomycotina</taxon>
        <taxon>Sordariomycetes</taxon>
        <taxon>Hypocreomycetidae</taxon>
        <taxon>Hypocreales</taxon>
        <taxon>Hypocreaceae</taxon>
        <taxon>Trichoderma</taxon>
    </lineage>
</organism>
<sequence>MSSGGFYKYRCKNFYSHNCPNWVWVNNSPCATCIAEGRDAEGQSLPSSTACRVDIVAPRIRDDILQDTFMESVAPSDVGESWILHDKGNGIIDNDELSQTVPLRSSNMASSYRAIARW</sequence>